<keyword evidence="4 8" id="KW-0328">Glycosyltransferase</keyword>
<dbReference type="Gene3D" id="1.20.970.10">
    <property type="entry name" value="Transferase, Pyrimidine Nucleoside Phosphorylase, Chain C"/>
    <property type="match status" value="1"/>
</dbReference>
<evidence type="ECO:0000256" key="1">
    <source>
        <dbReference type="ARBA" id="ARBA00006915"/>
    </source>
</evidence>
<dbReference type="PIRSF" id="PIRSF000478">
    <property type="entry name" value="TP_PyNP"/>
    <property type="match status" value="1"/>
</dbReference>
<evidence type="ECO:0000259" key="7">
    <source>
        <dbReference type="SMART" id="SM00941"/>
    </source>
</evidence>
<keyword evidence="5 8" id="KW-0808">Transferase</keyword>
<dbReference type="InterPro" id="IPR013102">
    <property type="entry name" value="PYNP_C"/>
</dbReference>
<dbReference type="SUPFAM" id="SSF52418">
    <property type="entry name" value="Nucleoside phosphorylase/phosphoribosyltransferase catalytic domain"/>
    <property type="match status" value="1"/>
</dbReference>
<dbReference type="GO" id="GO:0005829">
    <property type="term" value="C:cytosol"/>
    <property type="evidence" value="ECO:0007669"/>
    <property type="project" value="TreeGrafter"/>
</dbReference>
<accession>A0AAE6IV10</accession>
<dbReference type="InterPro" id="IPR018090">
    <property type="entry name" value="Pyrmidine_PPas_bac/euk"/>
</dbReference>
<evidence type="ECO:0000256" key="5">
    <source>
        <dbReference type="ARBA" id="ARBA00022679"/>
    </source>
</evidence>
<dbReference type="InterPro" id="IPR036566">
    <property type="entry name" value="PYNP-like_C_sf"/>
</dbReference>
<dbReference type="GO" id="GO:0009032">
    <property type="term" value="F:thymidine phosphorylase activity"/>
    <property type="evidence" value="ECO:0007669"/>
    <property type="project" value="UniProtKB-EC"/>
</dbReference>
<dbReference type="SUPFAM" id="SSF47648">
    <property type="entry name" value="Nucleoside phosphorylase/phosphoribosyltransferase N-terminal domain"/>
    <property type="match status" value="1"/>
</dbReference>
<dbReference type="GO" id="GO:0004645">
    <property type="term" value="F:1,4-alpha-oligoglucan phosphorylase activity"/>
    <property type="evidence" value="ECO:0007669"/>
    <property type="project" value="InterPro"/>
</dbReference>
<evidence type="ECO:0000313" key="9">
    <source>
        <dbReference type="Proteomes" id="UP000323594"/>
    </source>
</evidence>
<comment type="similarity">
    <text evidence="1">Belongs to the thymidine/pyrimidine-nucleoside phosphorylase family.</text>
</comment>
<gene>
    <name evidence="8" type="ORF">FUT82_12420</name>
</gene>
<feature type="domain" description="Pyrimidine nucleoside phosphorylase C-terminal" evidence="7">
    <location>
        <begin position="345"/>
        <end position="418"/>
    </location>
</feature>
<dbReference type="Pfam" id="PF00591">
    <property type="entry name" value="Glycos_transf_3"/>
    <property type="match status" value="1"/>
</dbReference>
<comment type="subunit">
    <text evidence="2">Homodimer.</text>
</comment>
<evidence type="ECO:0000256" key="3">
    <source>
        <dbReference type="ARBA" id="ARBA00011892"/>
    </source>
</evidence>
<dbReference type="FunFam" id="3.40.1030.10:FF:000003">
    <property type="entry name" value="Pyrimidine-nucleoside phosphorylase"/>
    <property type="match status" value="1"/>
</dbReference>
<dbReference type="EMBL" id="CP042817">
    <property type="protein sequence ID" value="QEJ98723.1"/>
    <property type="molecule type" value="Genomic_DNA"/>
</dbReference>
<comment type="catalytic activity">
    <reaction evidence="6">
        <text>thymidine + phosphate = 2-deoxy-alpha-D-ribose 1-phosphate + thymine</text>
        <dbReference type="Rhea" id="RHEA:16037"/>
        <dbReference type="ChEBI" id="CHEBI:17748"/>
        <dbReference type="ChEBI" id="CHEBI:17821"/>
        <dbReference type="ChEBI" id="CHEBI:43474"/>
        <dbReference type="ChEBI" id="CHEBI:57259"/>
        <dbReference type="EC" id="2.4.2.4"/>
    </reaction>
</comment>
<sequence>MRIVDIIEKKKNKEPLTEEEIKFWIQGVSKDTIADYQTSALLMAIRLNGMDDYETAKLAEAMMYSGDVMDLSDIEGIKADKHSTGGVGDKTSISLSAMVAACGLKIAKMSGRGLGHTGGTLDKLESIEGFNISLTEEEFKKQVNEIGIAIIGQTGDLVPADKKIYALRDVTATVDSIPLIASSIMSKKLASGSDTILLDVKYGEGAFMKTVEDAKKLARAMISIGNSLGRNTMAMITDMNQPLGNTIGNALEVEEAVQTVLGQGPEDFTELCLCAGEIMLVQGGVTSSKDQARKMLEEAISSGRAFEKLVQMVDYQGGNVEQIKDTSLLPQSKYQTEIKSLESGYIANINSMELGILATLLGAGRAEKDDPINYAVGLRMNVKKGDQVEKGHVLCRVHHDSDLDDQWIQRFYKAISYSDEPVERIPVVEEILE</sequence>
<dbReference type="PANTHER" id="PTHR10515">
    <property type="entry name" value="THYMIDINE PHOSPHORYLASE"/>
    <property type="match status" value="1"/>
</dbReference>
<evidence type="ECO:0000313" key="8">
    <source>
        <dbReference type="EMBL" id="QEJ98723.1"/>
    </source>
</evidence>
<dbReference type="GO" id="GO:0006213">
    <property type="term" value="P:pyrimidine nucleoside metabolic process"/>
    <property type="evidence" value="ECO:0007669"/>
    <property type="project" value="InterPro"/>
</dbReference>
<dbReference type="InterPro" id="IPR000312">
    <property type="entry name" value="Glycosyl_Trfase_fam3"/>
</dbReference>
<dbReference type="NCBIfam" id="TIGR02644">
    <property type="entry name" value="Y_phosphoryl"/>
    <property type="match status" value="1"/>
</dbReference>
<evidence type="ECO:0000256" key="4">
    <source>
        <dbReference type="ARBA" id="ARBA00022676"/>
    </source>
</evidence>
<name>A0AAE6IV10_TREPH</name>
<dbReference type="SUPFAM" id="SSF54680">
    <property type="entry name" value="Pyrimidine nucleoside phosphorylase C-terminal domain"/>
    <property type="match status" value="1"/>
</dbReference>
<dbReference type="InterPro" id="IPR017459">
    <property type="entry name" value="Glycosyl_Trfase_fam3_N_dom"/>
</dbReference>
<dbReference type="Pfam" id="PF02885">
    <property type="entry name" value="Glycos_trans_3N"/>
    <property type="match status" value="1"/>
</dbReference>
<dbReference type="NCBIfam" id="NF004747">
    <property type="entry name" value="PRK06078.1"/>
    <property type="match status" value="1"/>
</dbReference>
<dbReference type="InterPro" id="IPR035902">
    <property type="entry name" value="Nuc_phospho_transferase"/>
</dbReference>
<evidence type="ECO:0000256" key="6">
    <source>
        <dbReference type="ARBA" id="ARBA00048550"/>
    </source>
</evidence>
<dbReference type="EC" id="2.4.2.4" evidence="3"/>
<dbReference type="PROSITE" id="PS00647">
    <property type="entry name" value="THYMID_PHOSPHORYLASE"/>
    <property type="match status" value="1"/>
</dbReference>
<evidence type="ECO:0000256" key="2">
    <source>
        <dbReference type="ARBA" id="ARBA00011738"/>
    </source>
</evidence>
<dbReference type="RefSeq" id="WP_148879098.1">
    <property type="nucleotide sequence ID" value="NZ_CP042813.1"/>
</dbReference>
<reference evidence="8 9" key="1">
    <citation type="submission" date="2019-08" db="EMBL/GenBank/DDBJ databases">
        <authorList>
            <person name="Kuhnert P."/>
        </authorList>
    </citation>
    <scope>NUCLEOTIDE SEQUENCE [LARGE SCALE GENOMIC DNA]</scope>
    <source>
        <strain evidence="8 9">B36.5</strain>
    </source>
</reference>
<organism evidence="8 9">
    <name type="scientific">Treponema phagedenis</name>
    <dbReference type="NCBI Taxonomy" id="162"/>
    <lineage>
        <taxon>Bacteria</taxon>
        <taxon>Pseudomonadati</taxon>
        <taxon>Spirochaetota</taxon>
        <taxon>Spirochaetia</taxon>
        <taxon>Spirochaetales</taxon>
        <taxon>Treponemataceae</taxon>
        <taxon>Treponema</taxon>
    </lineage>
</organism>
<dbReference type="InterPro" id="IPR017872">
    <property type="entry name" value="Pyrmidine_PPase_CS"/>
</dbReference>
<dbReference type="GO" id="GO:0006206">
    <property type="term" value="P:pyrimidine nucleobase metabolic process"/>
    <property type="evidence" value="ECO:0007669"/>
    <property type="project" value="InterPro"/>
</dbReference>
<dbReference type="SMART" id="SM00941">
    <property type="entry name" value="PYNP_C"/>
    <property type="match status" value="1"/>
</dbReference>
<dbReference type="Gene3D" id="3.90.1170.30">
    <property type="entry name" value="Pyrimidine nucleoside phosphorylase-like, C-terminal domain"/>
    <property type="match status" value="1"/>
</dbReference>
<protein>
    <recommendedName>
        <fullName evidence="3">thymidine phosphorylase</fullName>
        <ecNumber evidence="3">2.4.2.4</ecNumber>
    </recommendedName>
</protein>
<proteinExistence type="inferred from homology"/>
<dbReference type="NCBIfam" id="NF004490">
    <property type="entry name" value="PRK05820.1"/>
    <property type="match status" value="1"/>
</dbReference>
<dbReference type="InterPro" id="IPR036320">
    <property type="entry name" value="Glycosyl_Trfase_fam3_N_dom_sf"/>
</dbReference>
<dbReference type="Gene3D" id="3.40.1030.10">
    <property type="entry name" value="Nucleoside phosphorylase/phosphoribosyltransferase catalytic domain"/>
    <property type="match status" value="1"/>
</dbReference>
<dbReference type="InterPro" id="IPR000053">
    <property type="entry name" value="Thymidine/pyrmidine_PPase"/>
</dbReference>
<dbReference type="AlphaFoldDB" id="A0AAE6IV10"/>
<dbReference type="Pfam" id="PF07831">
    <property type="entry name" value="PYNP_C"/>
    <property type="match status" value="1"/>
</dbReference>
<dbReference type="PANTHER" id="PTHR10515:SF0">
    <property type="entry name" value="THYMIDINE PHOSPHORYLASE"/>
    <property type="match status" value="1"/>
</dbReference>
<dbReference type="Proteomes" id="UP000323594">
    <property type="component" value="Chromosome"/>
</dbReference>